<name>A0A2U2PJK8_9SPHI</name>
<dbReference type="Pfam" id="PF19573">
    <property type="entry name" value="DUF6089"/>
    <property type="match status" value="1"/>
</dbReference>
<evidence type="ECO:0000313" key="3">
    <source>
        <dbReference type="Proteomes" id="UP000245647"/>
    </source>
</evidence>
<gene>
    <name evidence="2" type="ORF">DDR33_06300</name>
</gene>
<evidence type="ECO:0000313" key="2">
    <source>
        <dbReference type="EMBL" id="PWG81442.1"/>
    </source>
</evidence>
<feature type="domain" description="DUF6089" evidence="1">
    <location>
        <begin position="8"/>
        <end position="218"/>
    </location>
</feature>
<accession>A0A2U2PJK8</accession>
<dbReference type="OrthoDB" id="654178at2"/>
<protein>
    <recommendedName>
        <fullName evidence="1">DUF6089 domain-containing protein</fullName>
    </recommendedName>
</protein>
<dbReference type="RefSeq" id="WP_109414926.1">
    <property type="nucleotide sequence ID" value="NZ_QEAS01000004.1"/>
</dbReference>
<keyword evidence="3" id="KW-1185">Reference proteome</keyword>
<dbReference type="SUPFAM" id="SSF56925">
    <property type="entry name" value="OMPA-like"/>
    <property type="match status" value="1"/>
</dbReference>
<comment type="caution">
    <text evidence="2">The sequence shown here is derived from an EMBL/GenBank/DDBJ whole genome shotgun (WGS) entry which is preliminary data.</text>
</comment>
<sequence>MILKRFRILLIFILLYIPRLVSAQSWEVGVFAGGAGYMGDLNPVKPYKINNAAYGVLVKKNIDGYWSVKLNLTHGRIAATDSLSNNDYQKRRNLSFFSPVTEMSLQAEFNFFNYIPSLSRKRYSPYLFAGGGLVLFNPQTKYRDSNNELQTVELNPLGTENQSLNDPYKRYAITVPFGAGIKYNIFRNWTLGAEIGYRTTFTDYLDDVSGRYANFSNLPDTEENNLRRKLADRSWEKNYPANAPYTQRGDFRPRDTYLFSGITLTYTFLSSKCPAVE</sequence>
<proteinExistence type="predicted"/>
<organism evidence="2 3">
    <name type="scientific">Pararcticibacter amylolyticus</name>
    <dbReference type="NCBI Taxonomy" id="2173175"/>
    <lineage>
        <taxon>Bacteria</taxon>
        <taxon>Pseudomonadati</taxon>
        <taxon>Bacteroidota</taxon>
        <taxon>Sphingobacteriia</taxon>
        <taxon>Sphingobacteriales</taxon>
        <taxon>Sphingobacteriaceae</taxon>
        <taxon>Pararcticibacter</taxon>
    </lineage>
</organism>
<dbReference type="Proteomes" id="UP000245647">
    <property type="component" value="Unassembled WGS sequence"/>
</dbReference>
<dbReference type="Gene3D" id="2.40.160.20">
    <property type="match status" value="1"/>
</dbReference>
<dbReference type="InterPro" id="IPR011250">
    <property type="entry name" value="OMP/PagP_B-barrel"/>
</dbReference>
<evidence type="ECO:0000259" key="1">
    <source>
        <dbReference type="Pfam" id="PF19573"/>
    </source>
</evidence>
<dbReference type="InterPro" id="IPR045743">
    <property type="entry name" value="DUF6089"/>
</dbReference>
<dbReference type="AlphaFoldDB" id="A0A2U2PJK8"/>
<dbReference type="EMBL" id="QEAS01000004">
    <property type="protein sequence ID" value="PWG81442.1"/>
    <property type="molecule type" value="Genomic_DNA"/>
</dbReference>
<reference evidence="2 3" key="1">
    <citation type="submission" date="2018-04" db="EMBL/GenBank/DDBJ databases">
        <title>Pedobacter chongqingensis sp. nov., isolated from a rottenly hemp rope.</title>
        <authorList>
            <person name="Cai Y."/>
        </authorList>
    </citation>
    <scope>NUCLEOTIDE SEQUENCE [LARGE SCALE GENOMIC DNA]</scope>
    <source>
        <strain evidence="2 3">FJ4-8</strain>
    </source>
</reference>